<evidence type="ECO:0000256" key="1">
    <source>
        <dbReference type="ARBA" id="ARBA00007378"/>
    </source>
</evidence>
<dbReference type="InterPro" id="IPR015946">
    <property type="entry name" value="KH_dom-like_a/b"/>
</dbReference>
<proteinExistence type="inferred from homology"/>
<dbReference type="OrthoDB" id="9797508at2"/>
<accession>A0A7K1UEV0</accession>
<dbReference type="PANTHER" id="PTHR33797:SF2">
    <property type="entry name" value="ORGANIC HYDROPEROXIDE RESISTANCE PROTEIN-LIKE"/>
    <property type="match status" value="1"/>
</dbReference>
<sequence length="141" mass="14348">MAVDVKYTAEALATGGGREGKARTADGALDLTMAPPKELGGSGEGINPEQLFATGWAACFLGATKKVAGDDYDTTDASVGVKVSIGADDDGGFGLAAEIEVVLPKLDQAAAEELAEKAHAFCPYSKATRGNIEVKVTAAQD</sequence>
<dbReference type="GO" id="GO:0006979">
    <property type="term" value="P:response to oxidative stress"/>
    <property type="evidence" value="ECO:0007669"/>
    <property type="project" value="InterPro"/>
</dbReference>
<dbReference type="Gene3D" id="2.20.25.10">
    <property type="match status" value="1"/>
</dbReference>
<reference evidence="2 3" key="1">
    <citation type="submission" date="2019-12" db="EMBL/GenBank/DDBJ databases">
        <title>Nesterenkonia muleiensis sp. nov., a novel actinobacterium isolated from sap of Populus euphratica.</title>
        <authorList>
            <person name="Wang R."/>
        </authorList>
    </citation>
    <scope>NUCLEOTIDE SEQUENCE [LARGE SCALE GENOMIC DNA]</scope>
    <source>
        <strain evidence="2 3">F10</strain>
    </source>
</reference>
<evidence type="ECO:0000313" key="2">
    <source>
        <dbReference type="EMBL" id="MVT24914.1"/>
    </source>
</evidence>
<name>A0A7K1UEV0_9MICC</name>
<dbReference type="InterPro" id="IPR036102">
    <property type="entry name" value="OsmC/Ohrsf"/>
</dbReference>
<dbReference type="InterPro" id="IPR003718">
    <property type="entry name" value="OsmC/Ohr_fam"/>
</dbReference>
<dbReference type="Proteomes" id="UP000460157">
    <property type="component" value="Unassembled WGS sequence"/>
</dbReference>
<dbReference type="NCBIfam" id="TIGR03561">
    <property type="entry name" value="organ_hyd_perox"/>
    <property type="match status" value="1"/>
</dbReference>
<dbReference type="PANTHER" id="PTHR33797">
    <property type="entry name" value="ORGANIC HYDROPEROXIDE RESISTANCE PROTEIN-LIKE"/>
    <property type="match status" value="1"/>
</dbReference>
<dbReference type="Gene3D" id="3.30.300.20">
    <property type="match status" value="1"/>
</dbReference>
<comment type="caution">
    <text evidence="2">The sequence shown here is derived from an EMBL/GenBank/DDBJ whole genome shotgun (WGS) entry which is preliminary data.</text>
</comment>
<dbReference type="AlphaFoldDB" id="A0A7K1UEV0"/>
<dbReference type="SUPFAM" id="SSF82784">
    <property type="entry name" value="OsmC-like"/>
    <property type="match status" value="1"/>
</dbReference>
<comment type="similarity">
    <text evidence="1">Belongs to the OsmC/Ohr family.</text>
</comment>
<gene>
    <name evidence="2" type="ORF">GNZ21_00800</name>
</gene>
<evidence type="ECO:0000313" key="3">
    <source>
        <dbReference type="Proteomes" id="UP000460157"/>
    </source>
</evidence>
<dbReference type="InterPro" id="IPR019953">
    <property type="entry name" value="OHR"/>
</dbReference>
<dbReference type="EMBL" id="WRPM01000007">
    <property type="protein sequence ID" value="MVT24914.1"/>
    <property type="molecule type" value="Genomic_DNA"/>
</dbReference>
<protein>
    <submittedName>
        <fullName evidence="2">Ohr family peroxiredoxin</fullName>
    </submittedName>
</protein>
<dbReference type="Pfam" id="PF02566">
    <property type="entry name" value="OsmC"/>
    <property type="match status" value="1"/>
</dbReference>
<dbReference type="RefSeq" id="WP_157320471.1">
    <property type="nucleotide sequence ID" value="NZ_BMFX01000009.1"/>
</dbReference>
<keyword evidence="3" id="KW-1185">Reference proteome</keyword>
<organism evidence="2 3">
    <name type="scientific">Nesterenkonia alkaliphila</name>
    <dbReference type="NCBI Taxonomy" id="1463631"/>
    <lineage>
        <taxon>Bacteria</taxon>
        <taxon>Bacillati</taxon>
        <taxon>Actinomycetota</taxon>
        <taxon>Actinomycetes</taxon>
        <taxon>Micrococcales</taxon>
        <taxon>Micrococcaceae</taxon>
        <taxon>Nesterenkonia</taxon>
    </lineage>
</organism>